<dbReference type="Proteomes" id="UP000306888">
    <property type="component" value="Unassembled WGS sequence"/>
</dbReference>
<proteinExistence type="predicted"/>
<evidence type="ECO:0000259" key="1">
    <source>
        <dbReference type="SMART" id="SM00481"/>
    </source>
</evidence>
<comment type="caution">
    <text evidence="2">The sequence shown here is derived from an EMBL/GenBank/DDBJ whole genome shotgun (WGS) entry which is preliminary data.</text>
</comment>
<dbReference type="OrthoDB" id="9801679at2"/>
<accession>A0A4S2DM29</accession>
<reference evidence="2 3" key="1">
    <citation type="submission" date="2019-04" db="EMBL/GenBank/DDBJ databases">
        <title>Microbes associate with the intestines of laboratory mice.</title>
        <authorList>
            <person name="Navarre W."/>
            <person name="Wong E."/>
            <person name="Huang K."/>
            <person name="Tropini C."/>
            <person name="Ng K."/>
            <person name="Yu B."/>
        </authorList>
    </citation>
    <scope>NUCLEOTIDE SEQUENCE [LARGE SCALE GENOMIC DNA]</scope>
    <source>
        <strain evidence="2 3">NM50_B9-20</strain>
    </source>
</reference>
<protein>
    <submittedName>
        <fullName evidence="2">Histidinol phosphatase</fullName>
    </submittedName>
</protein>
<gene>
    <name evidence="2" type="ORF">E5347_00800</name>
</gene>
<dbReference type="AlphaFoldDB" id="A0A4S2DM29"/>
<organism evidence="2 3">
    <name type="scientific">Clostridium sartagoforme</name>
    <dbReference type="NCBI Taxonomy" id="84031"/>
    <lineage>
        <taxon>Bacteria</taxon>
        <taxon>Bacillati</taxon>
        <taxon>Bacillota</taxon>
        <taxon>Clostridia</taxon>
        <taxon>Eubacteriales</taxon>
        <taxon>Clostridiaceae</taxon>
        <taxon>Clostridium</taxon>
    </lineage>
</organism>
<sequence length="346" mass="40364">MGRKKIKEIKEFDTSNIRYYYGIPHCHTEFSTGKGSPMEAYEYAYRAGLNFLFITDHNSHLSKEIKIKDSKYDKYEGTKIYASKIKKKIDNFLPMVGFECKTSQFGDLNIINSEGFFSGVVRDLRFLVLWMLNNEDSFISINHPHKNIINLPYNPILNKLITSVEVGNGNPSSKYTRHDKYYFNLLDAGWKLGAINGQDNHKINFGDSENLTVCLCNSLSTSNIVSAFRERRTFSTESRYLKLYFTANNGFMGEEISINTNKIRFMIYSEDIRYKIREIQILTNKGKIIKTIENIGLNSIKYFYEHNREDNETWYLIKIIQDDNKIAFSSPIFINNYINENKHGMQ</sequence>
<keyword evidence="3" id="KW-1185">Reference proteome</keyword>
<dbReference type="SMART" id="SM00481">
    <property type="entry name" value="POLIIIAc"/>
    <property type="match status" value="1"/>
</dbReference>
<dbReference type="Gene3D" id="3.20.20.140">
    <property type="entry name" value="Metal-dependent hydrolases"/>
    <property type="match status" value="1"/>
</dbReference>
<dbReference type="SUPFAM" id="SSF89550">
    <property type="entry name" value="PHP domain-like"/>
    <property type="match status" value="1"/>
</dbReference>
<dbReference type="InterPro" id="IPR016195">
    <property type="entry name" value="Pol/histidinol_Pase-like"/>
</dbReference>
<feature type="domain" description="Polymerase/histidinol phosphatase N-terminal" evidence="1">
    <location>
        <begin position="22"/>
        <end position="104"/>
    </location>
</feature>
<evidence type="ECO:0000313" key="2">
    <source>
        <dbReference type="EMBL" id="TGY43378.1"/>
    </source>
</evidence>
<dbReference type="InterPro" id="IPR003141">
    <property type="entry name" value="Pol/His_phosphatase_N"/>
</dbReference>
<name>A0A4S2DM29_9CLOT</name>
<dbReference type="EMBL" id="SRYR01000001">
    <property type="protein sequence ID" value="TGY43378.1"/>
    <property type="molecule type" value="Genomic_DNA"/>
</dbReference>
<evidence type="ECO:0000313" key="3">
    <source>
        <dbReference type="Proteomes" id="UP000306888"/>
    </source>
</evidence>
<dbReference type="RefSeq" id="WP_136003601.1">
    <property type="nucleotide sequence ID" value="NZ_SRYR01000001.1"/>
</dbReference>